<keyword evidence="3" id="KW-0472">Membrane</keyword>
<sequence length="457" mass="49888">MDNTKVSYMETATIDIAHQSNDYSEKTNNQSMVDRTGYISFSNCWIGNLNELLIHDSVTYGNQSILANLIDQLSISFRGVLQDYYEQHVFGKSGSSVVQLSLVGTFGNFALNVFSPIAQVLVSYFGTKTSVIIATFLSTSGLLLASQSNQIWHLMITQGLVFGAGGSIIFYIGMSSIQQSFSDHRRGGIALGIATSGSCMGGLIMPFVMTAINRQFGITVCYWVLGGLTCLLYMISCFLFKNVTEDKISEDCSLSTIELDVLKSLSFILWCTADIVIELSYYTPLFFLPSYATYLGMSDTQGSCLISVTASCNAIGRILSGYAADHIGHINTIIITCLFAGLSAFFIWAFAYNFPLLILFSIVFGFFGGAFVTLSPSTTAIVTGMDKFRSGYSIFLFVTVVAMFGPNFAGIIEASVQQEPFLVYKIFTGTGYLVGAGIMIVLKWRLCGSLTMLLKKL</sequence>
<dbReference type="InterPro" id="IPR020846">
    <property type="entry name" value="MFS_dom"/>
</dbReference>
<feature type="transmembrane region" description="Helical" evidence="3">
    <location>
        <begin position="215"/>
        <end position="240"/>
    </location>
</feature>
<accession>A0A1C7N646</accession>
<evidence type="ECO:0000259" key="4">
    <source>
        <dbReference type="PROSITE" id="PS50850"/>
    </source>
</evidence>
<dbReference type="InterPro" id="IPR036259">
    <property type="entry name" value="MFS_trans_sf"/>
</dbReference>
<keyword evidence="3" id="KW-1133">Transmembrane helix</keyword>
<dbReference type="InParanoid" id="A0A1C7N646"/>
<protein>
    <submittedName>
        <fullName evidence="5">Monocarboxylate transporter 12</fullName>
    </submittedName>
</protein>
<keyword evidence="6" id="KW-1185">Reference proteome</keyword>
<feature type="transmembrane region" description="Helical" evidence="3">
    <location>
        <begin position="332"/>
        <end position="351"/>
    </location>
</feature>
<comment type="caution">
    <text evidence="5">The sequence shown here is derived from an EMBL/GenBank/DDBJ whole genome shotgun (WGS) entry which is preliminary data.</text>
</comment>
<evidence type="ECO:0000256" key="2">
    <source>
        <dbReference type="ARBA" id="ARBA00006727"/>
    </source>
</evidence>
<dbReference type="PANTHER" id="PTHR11360">
    <property type="entry name" value="MONOCARBOXYLATE TRANSPORTER"/>
    <property type="match status" value="1"/>
</dbReference>
<comment type="similarity">
    <text evidence="2">Belongs to the major facilitator superfamily. Monocarboxylate porter (TC 2.A.1.13) family.</text>
</comment>
<evidence type="ECO:0000256" key="1">
    <source>
        <dbReference type="ARBA" id="ARBA00004141"/>
    </source>
</evidence>
<feature type="transmembrane region" description="Helical" evidence="3">
    <location>
        <begin position="394"/>
        <end position="416"/>
    </location>
</feature>
<dbReference type="Pfam" id="PF07690">
    <property type="entry name" value="MFS_1"/>
    <property type="match status" value="1"/>
</dbReference>
<evidence type="ECO:0000313" key="6">
    <source>
        <dbReference type="Proteomes" id="UP000093000"/>
    </source>
</evidence>
<comment type="subcellular location">
    <subcellularLocation>
        <location evidence="1">Membrane</location>
        <topology evidence="1">Multi-pass membrane protein</topology>
    </subcellularLocation>
</comment>
<dbReference type="GO" id="GO:0016020">
    <property type="term" value="C:membrane"/>
    <property type="evidence" value="ECO:0007669"/>
    <property type="project" value="UniProtKB-SubCell"/>
</dbReference>
<dbReference type="PROSITE" id="PS50850">
    <property type="entry name" value="MFS"/>
    <property type="match status" value="1"/>
</dbReference>
<name>A0A1C7N646_9FUNG</name>
<dbReference type="EMBL" id="LUGH01000558">
    <property type="protein sequence ID" value="OBZ84079.1"/>
    <property type="molecule type" value="Genomic_DNA"/>
</dbReference>
<dbReference type="PANTHER" id="PTHR11360:SF284">
    <property type="entry name" value="EG:103B4.3 PROTEIN-RELATED"/>
    <property type="match status" value="1"/>
</dbReference>
<dbReference type="OrthoDB" id="6499973at2759"/>
<evidence type="ECO:0000313" key="5">
    <source>
        <dbReference type="EMBL" id="OBZ84079.1"/>
    </source>
</evidence>
<evidence type="ECO:0000256" key="3">
    <source>
        <dbReference type="SAM" id="Phobius"/>
    </source>
</evidence>
<feature type="domain" description="Major facilitator superfamily (MFS) profile" evidence="4">
    <location>
        <begin position="259"/>
        <end position="457"/>
    </location>
</feature>
<feature type="transmembrane region" description="Helical" evidence="3">
    <location>
        <begin position="422"/>
        <end position="442"/>
    </location>
</feature>
<dbReference type="Proteomes" id="UP000093000">
    <property type="component" value="Unassembled WGS sequence"/>
</dbReference>
<feature type="transmembrane region" description="Helical" evidence="3">
    <location>
        <begin position="357"/>
        <end position="382"/>
    </location>
</feature>
<dbReference type="InterPro" id="IPR050327">
    <property type="entry name" value="Proton-linked_MCT"/>
</dbReference>
<gene>
    <name evidence="5" type="primary">Slc16a12</name>
    <name evidence="5" type="ORF">A0J61_07870</name>
</gene>
<organism evidence="5 6">
    <name type="scientific">Choanephora cucurbitarum</name>
    <dbReference type="NCBI Taxonomy" id="101091"/>
    <lineage>
        <taxon>Eukaryota</taxon>
        <taxon>Fungi</taxon>
        <taxon>Fungi incertae sedis</taxon>
        <taxon>Mucoromycota</taxon>
        <taxon>Mucoromycotina</taxon>
        <taxon>Mucoromycetes</taxon>
        <taxon>Mucorales</taxon>
        <taxon>Mucorineae</taxon>
        <taxon>Choanephoraceae</taxon>
        <taxon>Choanephoroideae</taxon>
        <taxon>Choanephora</taxon>
    </lineage>
</organism>
<proteinExistence type="inferred from homology"/>
<keyword evidence="3" id="KW-0812">Transmembrane</keyword>
<dbReference type="GO" id="GO:0022857">
    <property type="term" value="F:transmembrane transporter activity"/>
    <property type="evidence" value="ECO:0007669"/>
    <property type="project" value="InterPro"/>
</dbReference>
<dbReference type="Gene3D" id="1.20.1250.20">
    <property type="entry name" value="MFS general substrate transporter like domains"/>
    <property type="match status" value="2"/>
</dbReference>
<dbReference type="AlphaFoldDB" id="A0A1C7N646"/>
<dbReference type="InterPro" id="IPR011701">
    <property type="entry name" value="MFS"/>
</dbReference>
<reference evidence="5 6" key="1">
    <citation type="submission" date="2016-03" db="EMBL/GenBank/DDBJ databases">
        <title>Choanephora cucurbitarum.</title>
        <authorList>
            <person name="Min B."/>
            <person name="Park H."/>
            <person name="Park J.-H."/>
            <person name="Shin H.-D."/>
            <person name="Choi I.-G."/>
        </authorList>
    </citation>
    <scope>NUCLEOTIDE SEQUENCE [LARGE SCALE GENOMIC DNA]</scope>
    <source>
        <strain evidence="5 6">KUS-F28377</strain>
    </source>
</reference>
<feature type="transmembrane region" description="Helical" evidence="3">
    <location>
        <begin position="189"/>
        <end position="209"/>
    </location>
</feature>
<dbReference type="STRING" id="101091.A0A1C7N646"/>
<feature type="transmembrane region" description="Helical" evidence="3">
    <location>
        <begin position="151"/>
        <end position="177"/>
    </location>
</feature>
<dbReference type="SUPFAM" id="SSF103473">
    <property type="entry name" value="MFS general substrate transporter"/>
    <property type="match status" value="1"/>
</dbReference>